<dbReference type="InterPro" id="IPR047863">
    <property type="entry name" value="Ribosomal_uS8_CS"/>
</dbReference>
<dbReference type="SUPFAM" id="SSF56047">
    <property type="entry name" value="Ribosomal protein S8"/>
    <property type="match status" value="1"/>
</dbReference>
<dbReference type="GO" id="GO:0005737">
    <property type="term" value="C:cytoplasm"/>
    <property type="evidence" value="ECO:0007669"/>
    <property type="project" value="UniProtKB-ARBA"/>
</dbReference>
<organism evidence="10 11">
    <name type="scientific">Candidatus Saganbacteria bacterium CG08_land_8_20_14_0_20_45_16</name>
    <dbReference type="NCBI Taxonomy" id="2014293"/>
    <lineage>
        <taxon>Bacteria</taxon>
        <taxon>Bacillati</taxon>
        <taxon>Saganbacteria</taxon>
    </lineage>
</organism>
<dbReference type="GO" id="GO:0019843">
    <property type="term" value="F:rRNA binding"/>
    <property type="evidence" value="ECO:0007669"/>
    <property type="project" value="UniProtKB-UniRule"/>
</dbReference>
<dbReference type="Pfam" id="PF00410">
    <property type="entry name" value="Ribosomal_S8"/>
    <property type="match status" value="1"/>
</dbReference>
<comment type="function">
    <text evidence="8">One of the primary rRNA binding proteins, it binds directly to 16S rRNA central domain where it helps coordinate assembly of the platform of the 30S subunit.</text>
</comment>
<dbReference type="GO" id="GO:0005840">
    <property type="term" value="C:ribosome"/>
    <property type="evidence" value="ECO:0007669"/>
    <property type="project" value="UniProtKB-KW"/>
</dbReference>
<dbReference type="InterPro" id="IPR000630">
    <property type="entry name" value="Ribosomal_uS8"/>
</dbReference>
<dbReference type="PROSITE" id="PS00053">
    <property type="entry name" value="RIBOSOMAL_S8"/>
    <property type="match status" value="1"/>
</dbReference>
<sequence>MTDPIADMLIRIKNSQEVKQDTVDIPHSKMKESMTKIFVEEGYVKKFEVLKRMGKKHLRLTLKYNQKRAGVIRGLKRVSTPGRRIYSEAKSLSSIQAGFGTVIISTSKGLLTDDAARLQKLGGEVLCYIW</sequence>
<dbReference type="PANTHER" id="PTHR11758">
    <property type="entry name" value="40S RIBOSOMAL PROTEIN S15A"/>
    <property type="match status" value="1"/>
</dbReference>
<accession>A0A2H0XXF7</accession>
<dbReference type="EMBL" id="PEYM01000077">
    <property type="protein sequence ID" value="PIS29616.1"/>
    <property type="molecule type" value="Genomic_DNA"/>
</dbReference>
<evidence type="ECO:0000256" key="9">
    <source>
        <dbReference type="RuleBase" id="RU003660"/>
    </source>
</evidence>
<evidence type="ECO:0000256" key="3">
    <source>
        <dbReference type="ARBA" id="ARBA00022884"/>
    </source>
</evidence>
<protein>
    <recommendedName>
        <fullName evidence="6 8">Small ribosomal subunit protein uS8</fullName>
    </recommendedName>
</protein>
<dbReference type="GO" id="GO:1990904">
    <property type="term" value="C:ribonucleoprotein complex"/>
    <property type="evidence" value="ECO:0007669"/>
    <property type="project" value="UniProtKB-KW"/>
</dbReference>
<evidence type="ECO:0000256" key="2">
    <source>
        <dbReference type="ARBA" id="ARBA00022730"/>
    </source>
</evidence>
<keyword evidence="4 8" id="KW-0689">Ribosomal protein</keyword>
<dbReference type="Proteomes" id="UP000231343">
    <property type="component" value="Unassembled WGS sequence"/>
</dbReference>
<evidence type="ECO:0000313" key="11">
    <source>
        <dbReference type="Proteomes" id="UP000231343"/>
    </source>
</evidence>
<evidence type="ECO:0000256" key="1">
    <source>
        <dbReference type="ARBA" id="ARBA00006471"/>
    </source>
</evidence>
<gene>
    <name evidence="8" type="primary">rpsH</name>
    <name evidence="10" type="ORF">COT42_04805</name>
</gene>
<comment type="similarity">
    <text evidence="1 8 9">Belongs to the universal ribosomal protein uS8 family.</text>
</comment>
<evidence type="ECO:0000256" key="6">
    <source>
        <dbReference type="ARBA" id="ARBA00035258"/>
    </source>
</evidence>
<keyword evidence="5 8" id="KW-0687">Ribonucleoprotein</keyword>
<evidence type="ECO:0000256" key="5">
    <source>
        <dbReference type="ARBA" id="ARBA00023274"/>
    </source>
</evidence>
<dbReference type="AlphaFoldDB" id="A0A2H0XXF7"/>
<keyword evidence="3 8" id="KW-0694">RNA-binding</keyword>
<dbReference type="GO" id="GO:0003735">
    <property type="term" value="F:structural constituent of ribosome"/>
    <property type="evidence" value="ECO:0007669"/>
    <property type="project" value="InterPro"/>
</dbReference>
<dbReference type="InterPro" id="IPR035987">
    <property type="entry name" value="Ribosomal_uS8_sf"/>
</dbReference>
<name>A0A2H0XXF7_UNCSA</name>
<dbReference type="Gene3D" id="3.30.1490.10">
    <property type="match status" value="1"/>
</dbReference>
<dbReference type="Gene3D" id="3.30.1370.30">
    <property type="match status" value="1"/>
</dbReference>
<proteinExistence type="inferred from homology"/>
<evidence type="ECO:0000256" key="8">
    <source>
        <dbReference type="HAMAP-Rule" id="MF_01302"/>
    </source>
</evidence>
<comment type="caution">
    <text evidence="10">The sequence shown here is derived from an EMBL/GenBank/DDBJ whole genome shotgun (WGS) entry which is preliminary data.</text>
</comment>
<dbReference type="HAMAP" id="MF_01302_B">
    <property type="entry name" value="Ribosomal_uS8_B"/>
    <property type="match status" value="1"/>
</dbReference>
<dbReference type="FunFam" id="3.30.1490.10:FF:000001">
    <property type="entry name" value="30S ribosomal protein S8"/>
    <property type="match status" value="1"/>
</dbReference>
<reference evidence="10 11" key="1">
    <citation type="submission" date="2017-09" db="EMBL/GenBank/DDBJ databases">
        <title>Depth-based differentiation of microbial function through sediment-hosted aquifers and enrichment of novel symbionts in the deep terrestrial subsurface.</title>
        <authorList>
            <person name="Probst A.J."/>
            <person name="Ladd B."/>
            <person name="Jarett J.K."/>
            <person name="Geller-Mcgrath D.E."/>
            <person name="Sieber C.M."/>
            <person name="Emerson J.B."/>
            <person name="Anantharaman K."/>
            <person name="Thomas B.C."/>
            <person name="Malmstrom R."/>
            <person name="Stieglmeier M."/>
            <person name="Klingl A."/>
            <person name="Woyke T."/>
            <person name="Ryan C.M."/>
            <person name="Banfield J.F."/>
        </authorList>
    </citation>
    <scope>NUCLEOTIDE SEQUENCE [LARGE SCALE GENOMIC DNA]</scope>
    <source>
        <strain evidence="10">CG08_land_8_20_14_0_20_45_16</strain>
    </source>
</reference>
<evidence type="ECO:0000313" key="10">
    <source>
        <dbReference type="EMBL" id="PIS29616.1"/>
    </source>
</evidence>
<keyword evidence="2 8" id="KW-0699">rRNA-binding</keyword>
<dbReference type="NCBIfam" id="NF001109">
    <property type="entry name" value="PRK00136.1"/>
    <property type="match status" value="1"/>
</dbReference>
<dbReference type="GO" id="GO:0006412">
    <property type="term" value="P:translation"/>
    <property type="evidence" value="ECO:0007669"/>
    <property type="project" value="UniProtKB-UniRule"/>
</dbReference>
<evidence type="ECO:0000256" key="7">
    <source>
        <dbReference type="ARBA" id="ARBA00046740"/>
    </source>
</evidence>
<evidence type="ECO:0000256" key="4">
    <source>
        <dbReference type="ARBA" id="ARBA00022980"/>
    </source>
</evidence>
<dbReference type="FunFam" id="3.30.1370.30:FF:000002">
    <property type="entry name" value="30S ribosomal protein S8"/>
    <property type="match status" value="1"/>
</dbReference>
<comment type="subunit">
    <text evidence="7 8">Part of the 30S ribosomal subunit. Contacts proteins S5 and S12.</text>
</comment>